<dbReference type="Proteomes" id="UP000297729">
    <property type="component" value="Unassembled WGS sequence"/>
</dbReference>
<dbReference type="InterPro" id="IPR050834">
    <property type="entry name" value="Glycosyltransf_2"/>
</dbReference>
<dbReference type="InterPro" id="IPR029044">
    <property type="entry name" value="Nucleotide-diphossugar_trans"/>
</dbReference>
<sequence length="294" mass="32359">MTAVTVLIPAHNAAATLAATLDSLAAQTYRDFSVLIVDDASRDNTADIARGYSGRIAIEVLTLAQNAGVAGALNQGLATIRTPYIARLDADDLAMPTRLEKQVAFLEANPDVAVCSTWMELFYDDGRPSQFLPKPQHDAAIKTALVQYCSMSHGASMFRKSFFDDVGVFNTSLDFAEDYDLWTRGALLGKRYANLPEALSRYRQHDNRVGVQKRQLQYERDLAIKRKYISALLDGASPGHLAEFFSLLTAFSSKEIALAVVQQSMPLLLKLGRRLPDETLFGDIVSGCIGRHLR</sequence>
<proteinExistence type="inferred from homology"/>
<dbReference type="SUPFAM" id="SSF53448">
    <property type="entry name" value="Nucleotide-diphospho-sugar transferases"/>
    <property type="match status" value="1"/>
</dbReference>
<keyword evidence="2" id="KW-0328">Glycosyltransferase</keyword>
<evidence type="ECO:0000313" key="6">
    <source>
        <dbReference type="Proteomes" id="UP000297729"/>
    </source>
</evidence>
<dbReference type="RefSeq" id="WP_135203606.1">
    <property type="nucleotide sequence ID" value="NZ_SPVG01000212.1"/>
</dbReference>
<evidence type="ECO:0000256" key="2">
    <source>
        <dbReference type="ARBA" id="ARBA00022676"/>
    </source>
</evidence>
<organism evidence="5 6">
    <name type="scientific">Duganella callida</name>
    <dbReference type="NCBI Taxonomy" id="2561932"/>
    <lineage>
        <taxon>Bacteria</taxon>
        <taxon>Pseudomonadati</taxon>
        <taxon>Pseudomonadota</taxon>
        <taxon>Betaproteobacteria</taxon>
        <taxon>Burkholderiales</taxon>
        <taxon>Oxalobacteraceae</taxon>
        <taxon>Telluria group</taxon>
        <taxon>Duganella</taxon>
    </lineage>
</organism>
<dbReference type="Pfam" id="PF00535">
    <property type="entry name" value="Glycos_transf_2"/>
    <property type="match status" value="1"/>
</dbReference>
<dbReference type="EMBL" id="SPVG01000212">
    <property type="protein sequence ID" value="TFW17129.1"/>
    <property type="molecule type" value="Genomic_DNA"/>
</dbReference>
<dbReference type="PANTHER" id="PTHR43685">
    <property type="entry name" value="GLYCOSYLTRANSFERASE"/>
    <property type="match status" value="1"/>
</dbReference>
<comment type="similarity">
    <text evidence="1">Belongs to the glycosyltransferase 2 family.</text>
</comment>
<reference evidence="5 6" key="1">
    <citation type="submission" date="2019-03" db="EMBL/GenBank/DDBJ databases">
        <title>Draft Genome Sequence of Duganella callidus sp. nov., a Novel Duganella Species Isolated from Cultivated Soil.</title>
        <authorList>
            <person name="Raths R."/>
            <person name="Peta V."/>
            <person name="Bucking H."/>
        </authorList>
    </citation>
    <scope>NUCLEOTIDE SEQUENCE [LARGE SCALE GENOMIC DNA]</scope>
    <source>
        <strain evidence="5 6">DN04</strain>
    </source>
</reference>
<dbReference type="GO" id="GO:0016757">
    <property type="term" value="F:glycosyltransferase activity"/>
    <property type="evidence" value="ECO:0007669"/>
    <property type="project" value="UniProtKB-KW"/>
</dbReference>
<evidence type="ECO:0000256" key="3">
    <source>
        <dbReference type="ARBA" id="ARBA00022679"/>
    </source>
</evidence>
<dbReference type="OrthoDB" id="9802649at2"/>
<gene>
    <name evidence="5" type="ORF">E4L98_21585</name>
</gene>
<evidence type="ECO:0000256" key="1">
    <source>
        <dbReference type="ARBA" id="ARBA00006739"/>
    </source>
</evidence>
<keyword evidence="6" id="KW-1185">Reference proteome</keyword>
<dbReference type="Gene3D" id="3.90.550.10">
    <property type="entry name" value="Spore Coat Polysaccharide Biosynthesis Protein SpsA, Chain A"/>
    <property type="match status" value="1"/>
</dbReference>
<accession>A0A4Y9S795</accession>
<evidence type="ECO:0000259" key="4">
    <source>
        <dbReference type="Pfam" id="PF00535"/>
    </source>
</evidence>
<feature type="domain" description="Glycosyltransferase 2-like" evidence="4">
    <location>
        <begin position="5"/>
        <end position="166"/>
    </location>
</feature>
<dbReference type="PANTHER" id="PTHR43685:SF5">
    <property type="entry name" value="GLYCOSYLTRANSFERASE EPSE-RELATED"/>
    <property type="match status" value="1"/>
</dbReference>
<comment type="caution">
    <text evidence="5">The sequence shown here is derived from an EMBL/GenBank/DDBJ whole genome shotgun (WGS) entry which is preliminary data.</text>
</comment>
<keyword evidence="3 5" id="KW-0808">Transferase</keyword>
<dbReference type="InterPro" id="IPR001173">
    <property type="entry name" value="Glyco_trans_2-like"/>
</dbReference>
<evidence type="ECO:0000313" key="5">
    <source>
        <dbReference type="EMBL" id="TFW17129.1"/>
    </source>
</evidence>
<dbReference type="AlphaFoldDB" id="A0A4Y9S795"/>
<name>A0A4Y9S795_9BURK</name>
<protein>
    <submittedName>
        <fullName evidence="5">Glycosyltransferase</fullName>
    </submittedName>
</protein>